<dbReference type="PANTHER" id="PTHR32305">
    <property type="match status" value="1"/>
</dbReference>
<dbReference type="PANTHER" id="PTHR32305:SF15">
    <property type="entry name" value="PROTEIN RHSA-RELATED"/>
    <property type="match status" value="1"/>
</dbReference>
<dbReference type="EMBL" id="FOYU01000003">
    <property type="protein sequence ID" value="SFR54621.1"/>
    <property type="molecule type" value="Genomic_DNA"/>
</dbReference>
<dbReference type="NCBIfam" id="TIGR03696">
    <property type="entry name" value="Rhs_assc_core"/>
    <property type="match status" value="1"/>
</dbReference>
<dbReference type="Pfam" id="PF25023">
    <property type="entry name" value="TEN_YD-shell"/>
    <property type="match status" value="1"/>
</dbReference>
<dbReference type="InterPro" id="IPR056823">
    <property type="entry name" value="TEN-like_YD-shell"/>
</dbReference>
<dbReference type="Proteomes" id="UP000199424">
    <property type="component" value="Unassembled WGS sequence"/>
</dbReference>
<evidence type="ECO:0000256" key="1">
    <source>
        <dbReference type="ARBA" id="ARBA00022737"/>
    </source>
</evidence>
<dbReference type="AlphaFoldDB" id="A0A1I6HJJ0"/>
<protein>
    <submittedName>
        <fullName evidence="3">RHS repeat-associated core domain-containing protein</fullName>
    </submittedName>
</protein>
<accession>A0A1I6HJJ0</accession>
<reference evidence="4" key="1">
    <citation type="submission" date="2016-10" db="EMBL/GenBank/DDBJ databases">
        <authorList>
            <person name="Varghese N."/>
            <person name="Submissions S."/>
        </authorList>
    </citation>
    <scope>NUCLEOTIDE SEQUENCE [LARGE SCALE GENOMIC DNA]</scope>
    <source>
        <strain evidence="4">CGMCC 1.7285</strain>
    </source>
</reference>
<evidence type="ECO:0000313" key="3">
    <source>
        <dbReference type="EMBL" id="SFR54621.1"/>
    </source>
</evidence>
<gene>
    <name evidence="3" type="ORF">SAMN04488070_1860</name>
</gene>
<name>A0A1I6HJJ0_9GAMM</name>
<keyword evidence="4" id="KW-1185">Reference proteome</keyword>
<keyword evidence="1" id="KW-0677">Repeat</keyword>
<feature type="domain" description="Teneurin-like YD-shell" evidence="2">
    <location>
        <begin position="91"/>
        <end position="203"/>
    </location>
</feature>
<evidence type="ECO:0000259" key="2">
    <source>
        <dbReference type="Pfam" id="PF25023"/>
    </source>
</evidence>
<dbReference type="InterPro" id="IPR050708">
    <property type="entry name" value="T6SS_VgrG/RHS"/>
</dbReference>
<organism evidence="3 4">
    <name type="scientific">Pseudidiomarina maritima</name>
    <dbReference type="NCBI Taxonomy" id="519453"/>
    <lineage>
        <taxon>Bacteria</taxon>
        <taxon>Pseudomonadati</taxon>
        <taxon>Pseudomonadota</taxon>
        <taxon>Gammaproteobacteria</taxon>
        <taxon>Alteromonadales</taxon>
        <taxon>Idiomarinaceae</taxon>
        <taxon>Pseudidiomarina</taxon>
    </lineage>
</organism>
<dbReference type="InterPro" id="IPR022385">
    <property type="entry name" value="Rhs_assc_core"/>
</dbReference>
<evidence type="ECO:0000313" key="4">
    <source>
        <dbReference type="Proteomes" id="UP000199424"/>
    </source>
</evidence>
<proteinExistence type="predicted"/>
<sequence>MPHFETETGQLLEFEYGNGLLFNQSLDAKFRPDMRSISNSTALFEHTYHYDLNSNLLAITDILMPVNTLTLGYDRLDRLTSANGAWGSGYFSYDALGNIISKTVGNENINYHYNSSNRLASVSGAVSRTFSYDSRGSVTSNGTRSFNYNRANRLISSGGITYQYDGHGRRVSKTEGGLKTYSLYNQQGTLLATYRNGNYIEYYHLGSQLVARYNDAPQQADGLGYTGHLEDDDLELTYMQARYYDPLIGRFYSNDPVGWTPKNPVMSFNRYLYVNNNPYKYTDPDGEFLWGAIIGAGIELGAQLGTGQNVDWSDVAIAGAVGAVTGGFAGRAATQALKGAITASKAVKQTAAVSAVASGAGSVAQDVANGKDISVENAVVSTATGAAGGALGGKIANKFASKLDAMSNAGGISAQISGTTRSAIVGTTAGQTTSTTTGLANKAGDLAISVADKKIKEELN</sequence>
<dbReference type="Gene3D" id="2.180.10.10">
    <property type="entry name" value="RHS repeat-associated core"/>
    <property type="match status" value="1"/>
</dbReference>